<keyword evidence="2" id="KW-1185">Reference proteome</keyword>
<proteinExistence type="predicted"/>
<organism evidence="1 2">
    <name type="scientific">Dreissena polymorpha</name>
    <name type="common">Zebra mussel</name>
    <name type="synonym">Mytilus polymorpha</name>
    <dbReference type="NCBI Taxonomy" id="45954"/>
    <lineage>
        <taxon>Eukaryota</taxon>
        <taxon>Metazoa</taxon>
        <taxon>Spiralia</taxon>
        <taxon>Lophotrochozoa</taxon>
        <taxon>Mollusca</taxon>
        <taxon>Bivalvia</taxon>
        <taxon>Autobranchia</taxon>
        <taxon>Heteroconchia</taxon>
        <taxon>Euheterodonta</taxon>
        <taxon>Imparidentia</taxon>
        <taxon>Neoheterodontei</taxon>
        <taxon>Myida</taxon>
        <taxon>Dreissenoidea</taxon>
        <taxon>Dreissenidae</taxon>
        <taxon>Dreissena</taxon>
    </lineage>
</organism>
<evidence type="ECO:0000313" key="1">
    <source>
        <dbReference type="EMBL" id="KAH3846647.1"/>
    </source>
</evidence>
<gene>
    <name evidence="1" type="ORF">DPMN_088949</name>
</gene>
<reference evidence="1" key="2">
    <citation type="submission" date="2020-11" db="EMBL/GenBank/DDBJ databases">
        <authorList>
            <person name="McCartney M.A."/>
            <person name="Auch B."/>
            <person name="Kono T."/>
            <person name="Mallez S."/>
            <person name="Becker A."/>
            <person name="Gohl D.M."/>
            <person name="Silverstein K.A.T."/>
            <person name="Koren S."/>
            <person name="Bechman K.B."/>
            <person name="Herman A."/>
            <person name="Abrahante J.E."/>
            <person name="Garbe J."/>
        </authorList>
    </citation>
    <scope>NUCLEOTIDE SEQUENCE</scope>
    <source>
        <strain evidence="1">Duluth1</strain>
        <tissue evidence="1">Whole animal</tissue>
    </source>
</reference>
<protein>
    <submittedName>
        <fullName evidence="1">Uncharacterized protein</fullName>
    </submittedName>
</protein>
<comment type="caution">
    <text evidence="1">The sequence shown here is derived from an EMBL/GenBank/DDBJ whole genome shotgun (WGS) entry which is preliminary data.</text>
</comment>
<reference evidence="1" key="1">
    <citation type="journal article" date="2019" name="bioRxiv">
        <title>The Genome of the Zebra Mussel, Dreissena polymorpha: A Resource for Invasive Species Research.</title>
        <authorList>
            <person name="McCartney M.A."/>
            <person name="Auch B."/>
            <person name="Kono T."/>
            <person name="Mallez S."/>
            <person name="Zhang Y."/>
            <person name="Obille A."/>
            <person name="Becker A."/>
            <person name="Abrahante J.E."/>
            <person name="Garbe J."/>
            <person name="Badalamenti J.P."/>
            <person name="Herman A."/>
            <person name="Mangelson H."/>
            <person name="Liachko I."/>
            <person name="Sullivan S."/>
            <person name="Sone E.D."/>
            <person name="Koren S."/>
            <person name="Silverstein K.A.T."/>
            <person name="Beckman K.B."/>
            <person name="Gohl D.M."/>
        </authorList>
    </citation>
    <scope>NUCLEOTIDE SEQUENCE</scope>
    <source>
        <strain evidence="1">Duluth1</strain>
        <tissue evidence="1">Whole animal</tissue>
    </source>
</reference>
<name>A0A9D4QXR7_DREPO</name>
<dbReference type="AlphaFoldDB" id="A0A9D4QXR7"/>
<dbReference type="Proteomes" id="UP000828390">
    <property type="component" value="Unassembled WGS sequence"/>
</dbReference>
<sequence>MQTPITNCSPYTADPTLRNIVNGIVAGSDVNVHAFKEVGNKIISGIIGNSAFAYKFKRKDRAVKPLGNRSAAKIAKDRAIDRALLSQRFLVVSKSGDLSLEEVLSYKLSPHPSSVFEAKTILHKADKPQIIQAI</sequence>
<evidence type="ECO:0000313" key="2">
    <source>
        <dbReference type="Proteomes" id="UP000828390"/>
    </source>
</evidence>
<accession>A0A9D4QXR7</accession>
<dbReference type="EMBL" id="JAIWYP010000003">
    <property type="protein sequence ID" value="KAH3846647.1"/>
    <property type="molecule type" value="Genomic_DNA"/>
</dbReference>